<evidence type="ECO:0000256" key="2">
    <source>
        <dbReference type="SAM" id="Phobius"/>
    </source>
</evidence>
<feature type="compositionally biased region" description="Low complexity" evidence="1">
    <location>
        <begin position="72"/>
        <end position="92"/>
    </location>
</feature>
<proteinExistence type="predicted"/>
<accession>A0A7S3TA15</accession>
<feature type="region of interest" description="Disordered" evidence="1">
    <location>
        <begin position="72"/>
        <end position="116"/>
    </location>
</feature>
<gene>
    <name evidence="3" type="ORF">EHUX00137_LOCUS34953</name>
</gene>
<feature type="compositionally biased region" description="Pro residues" evidence="1">
    <location>
        <begin position="32"/>
        <end position="46"/>
    </location>
</feature>
<sequence length="191" mass="20405">MTGLAAWRPPLAVIFALLGAKARPIAIFSRRSPPPPRLPPPPPPPMWLWSALVAAPPPPPLPPLLYRRPRAARSASRDASSTSTAGASTAALDPDPHGSNTSGDAHATGRSHRHDDDDTFVGAGGCGEHCRRSKGKYANGAPFIIFLLVFLAIPATLWIGDLYAQRVIKHARYGSLERVHTRSISEDASFA</sequence>
<protein>
    <submittedName>
        <fullName evidence="3">Uncharacterized protein</fullName>
    </submittedName>
</protein>
<keyword evidence="2" id="KW-0472">Membrane</keyword>
<dbReference type="AlphaFoldDB" id="A0A7S3TA15"/>
<organism evidence="3">
    <name type="scientific">Emiliania huxleyi</name>
    <name type="common">Coccolithophore</name>
    <name type="synonym">Pontosphaera huxleyi</name>
    <dbReference type="NCBI Taxonomy" id="2903"/>
    <lineage>
        <taxon>Eukaryota</taxon>
        <taxon>Haptista</taxon>
        <taxon>Haptophyta</taxon>
        <taxon>Prymnesiophyceae</taxon>
        <taxon>Isochrysidales</taxon>
        <taxon>Noelaerhabdaceae</taxon>
        <taxon>Emiliania</taxon>
    </lineage>
</organism>
<reference evidence="3" key="1">
    <citation type="submission" date="2021-01" db="EMBL/GenBank/DDBJ databases">
        <authorList>
            <person name="Corre E."/>
            <person name="Pelletier E."/>
            <person name="Niang G."/>
            <person name="Scheremetjew M."/>
            <person name="Finn R."/>
            <person name="Kale V."/>
            <person name="Holt S."/>
            <person name="Cochrane G."/>
            <person name="Meng A."/>
            <person name="Brown T."/>
            <person name="Cohen L."/>
        </authorList>
    </citation>
    <scope>NUCLEOTIDE SEQUENCE</scope>
    <source>
        <strain evidence="3">379</strain>
    </source>
</reference>
<evidence type="ECO:0000313" key="3">
    <source>
        <dbReference type="EMBL" id="CAE0578409.1"/>
    </source>
</evidence>
<keyword evidence="2" id="KW-1133">Transmembrane helix</keyword>
<name>A0A7S3TA15_EMIHU</name>
<evidence type="ECO:0000256" key="1">
    <source>
        <dbReference type="SAM" id="MobiDB-lite"/>
    </source>
</evidence>
<feature type="region of interest" description="Disordered" evidence="1">
    <location>
        <begin position="30"/>
        <end position="49"/>
    </location>
</feature>
<keyword evidence="2" id="KW-0812">Transmembrane</keyword>
<dbReference type="EMBL" id="HBIR01044762">
    <property type="protein sequence ID" value="CAE0578409.1"/>
    <property type="molecule type" value="Transcribed_RNA"/>
</dbReference>
<feature type="transmembrane region" description="Helical" evidence="2">
    <location>
        <begin position="141"/>
        <end position="160"/>
    </location>
</feature>